<keyword evidence="4" id="KW-1185">Reference proteome</keyword>
<sequence length="70" mass="7957">MRKKINIEGMSCMHCVRHVEEALSEIKGISNIEVNLQGQYAVCDVDNVDNKEIIDKIEEFGYSVVSIEEI</sequence>
<comment type="caution">
    <text evidence="3">The sequence shown here is derived from an EMBL/GenBank/DDBJ whole genome shotgun (WGS) entry which is preliminary data.</text>
</comment>
<dbReference type="HOGENOM" id="CLU_134973_10_4_9"/>
<dbReference type="Pfam" id="PF00403">
    <property type="entry name" value="HMA"/>
    <property type="match status" value="1"/>
</dbReference>
<name>R7RUC7_9CLOT</name>
<dbReference type="eggNOG" id="COG2608">
    <property type="taxonomic scope" value="Bacteria"/>
</dbReference>
<dbReference type="GO" id="GO:0046872">
    <property type="term" value="F:metal ion binding"/>
    <property type="evidence" value="ECO:0007669"/>
    <property type="project" value="UniProtKB-KW"/>
</dbReference>
<evidence type="ECO:0000259" key="2">
    <source>
        <dbReference type="PROSITE" id="PS50846"/>
    </source>
</evidence>
<dbReference type="InterPro" id="IPR036163">
    <property type="entry name" value="HMA_dom_sf"/>
</dbReference>
<dbReference type="EMBL" id="CAVN010000111">
    <property type="protein sequence ID" value="CDF59051.1"/>
    <property type="molecule type" value="Genomic_DNA"/>
</dbReference>
<dbReference type="Gene3D" id="3.30.70.100">
    <property type="match status" value="1"/>
</dbReference>
<dbReference type="PROSITE" id="PS01047">
    <property type="entry name" value="HMA_1"/>
    <property type="match status" value="1"/>
</dbReference>
<organism evidence="3 4">
    <name type="scientific">Thermobrachium celere DSM 8682</name>
    <dbReference type="NCBI Taxonomy" id="941824"/>
    <lineage>
        <taxon>Bacteria</taxon>
        <taxon>Bacillati</taxon>
        <taxon>Bacillota</taxon>
        <taxon>Clostridia</taxon>
        <taxon>Eubacteriales</taxon>
        <taxon>Clostridiaceae</taxon>
        <taxon>Thermobrachium</taxon>
    </lineage>
</organism>
<dbReference type="Proteomes" id="UP000014923">
    <property type="component" value="Unassembled WGS sequence"/>
</dbReference>
<dbReference type="SUPFAM" id="SSF55008">
    <property type="entry name" value="HMA, heavy metal-associated domain"/>
    <property type="match status" value="1"/>
</dbReference>
<dbReference type="PROSITE" id="PS50846">
    <property type="entry name" value="HMA_2"/>
    <property type="match status" value="1"/>
</dbReference>
<protein>
    <submittedName>
        <fullName evidence="3">Copper chaperone CopZ</fullName>
    </submittedName>
</protein>
<dbReference type="AlphaFoldDB" id="R7RUC7"/>
<feature type="domain" description="HMA" evidence="2">
    <location>
        <begin position="1"/>
        <end position="65"/>
    </location>
</feature>
<dbReference type="OrthoDB" id="9813965at2"/>
<dbReference type="InterPro" id="IPR006121">
    <property type="entry name" value="HMA_dom"/>
</dbReference>
<evidence type="ECO:0000313" key="4">
    <source>
        <dbReference type="Proteomes" id="UP000014923"/>
    </source>
</evidence>
<dbReference type="InterPro" id="IPR017969">
    <property type="entry name" value="Heavy-metal-associated_CS"/>
</dbReference>
<dbReference type="CDD" id="cd00371">
    <property type="entry name" value="HMA"/>
    <property type="match status" value="1"/>
</dbReference>
<dbReference type="FunFam" id="3.30.70.100:FF:000001">
    <property type="entry name" value="ATPase copper transporting beta"/>
    <property type="match status" value="1"/>
</dbReference>
<evidence type="ECO:0000313" key="3">
    <source>
        <dbReference type="EMBL" id="CDF59051.1"/>
    </source>
</evidence>
<proteinExistence type="predicted"/>
<dbReference type="RefSeq" id="WP_018664274.1">
    <property type="nucleotide sequence ID" value="NZ_HF952022.1"/>
</dbReference>
<keyword evidence="1" id="KW-0479">Metal-binding</keyword>
<gene>
    <name evidence="3" type="ORF">TCEL_02119</name>
</gene>
<accession>R7RUC7</accession>
<evidence type="ECO:0000256" key="1">
    <source>
        <dbReference type="ARBA" id="ARBA00022723"/>
    </source>
</evidence>
<reference evidence="3" key="1">
    <citation type="submission" date="2013-03" db="EMBL/GenBank/DDBJ databases">
        <title>Draft genome sequence of the hydrogen-ethanol-producing anaerobic alkalithermophilic Caloramator celere.</title>
        <authorList>
            <person name="Ciranna A."/>
            <person name="Larjo A."/>
            <person name="Kivisto A."/>
            <person name="Santala V."/>
            <person name="Roos C."/>
            <person name="Karp M."/>
        </authorList>
    </citation>
    <scope>NUCLEOTIDE SEQUENCE [LARGE SCALE GENOMIC DNA]</scope>
    <source>
        <strain evidence="3">DSM 8682</strain>
    </source>
</reference>